<dbReference type="Proteomes" id="UP001258994">
    <property type="component" value="Chromosome"/>
</dbReference>
<keyword evidence="3" id="KW-1185">Reference proteome</keyword>
<dbReference type="EMBL" id="CP134145">
    <property type="protein sequence ID" value="WNC72225.1"/>
    <property type="molecule type" value="Genomic_DNA"/>
</dbReference>
<sequence length="145" mass="16022">MKIAFACLLTLTSTFSTLAATLTVEVHDIKSTKGDIVVTVYNSSKTWLEDGKKNIVKQHVVNLKDKVIEGVLITQIELPEGEYALQIYQDWDQNKEMDSNWIGMPKEPVATSNNAKGSMGPPSYKDAKFTLSESGTTQIVNIVDI</sequence>
<dbReference type="Pfam" id="PF09912">
    <property type="entry name" value="DUF2141"/>
    <property type="match status" value="1"/>
</dbReference>
<keyword evidence="1" id="KW-0732">Signal</keyword>
<name>A0ABY9TTY1_9GAMM</name>
<organism evidence="2 3">
    <name type="scientific">Thalassotalea psychrophila</name>
    <dbReference type="NCBI Taxonomy" id="3065647"/>
    <lineage>
        <taxon>Bacteria</taxon>
        <taxon>Pseudomonadati</taxon>
        <taxon>Pseudomonadota</taxon>
        <taxon>Gammaproteobacteria</taxon>
        <taxon>Alteromonadales</taxon>
        <taxon>Colwelliaceae</taxon>
        <taxon>Thalassotalea</taxon>
    </lineage>
</organism>
<evidence type="ECO:0000313" key="2">
    <source>
        <dbReference type="EMBL" id="WNC72225.1"/>
    </source>
</evidence>
<accession>A0ABY9TTY1</accession>
<feature type="chain" id="PRO_5045623642" evidence="1">
    <location>
        <begin position="20"/>
        <end position="145"/>
    </location>
</feature>
<evidence type="ECO:0000313" key="3">
    <source>
        <dbReference type="Proteomes" id="UP001258994"/>
    </source>
</evidence>
<feature type="signal peptide" evidence="1">
    <location>
        <begin position="1"/>
        <end position="19"/>
    </location>
</feature>
<evidence type="ECO:0000256" key="1">
    <source>
        <dbReference type="SAM" id="SignalP"/>
    </source>
</evidence>
<dbReference type="RefSeq" id="WP_348391344.1">
    <property type="nucleotide sequence ID" value="NZ_CP134145.1"/>
</dbReference>
<dbReference type="InterPro" id="IPR018673">
    <property type="entry name" value="DUF2141"/>
</dbReference>
<protein>
    <submittedName>
        <fullName evidence="2">DUF2141 domain-containing protein</fullName>
    </submittedName>
</protein>
<proteinExistence type="predicted"/>
<reference evidence="3" key="1">
    <citation type="submission" date="2023-09" db="EMBL/GenBank/DDBJ databases">
        <authorList>
            <person name="Li S."/>
            <person name="Li X."/>
            <person name="Zhang C."/>
            <person name="Zhao Z."/>
        </authorList>
    </citation>
    <scope>NUCLEOTIDE SEQUENCE [LARGE SCALE GENOMIC DNA]</scope>
    <source>
        <strain evidence="3">SQ149</strain>
    </source>
</reference>
<gene>
    <name evidence="2" type="ORF">RGQ13_19210</name>
</gene>